<keyword evidence="2" id="KW-1185">Reference proteome</keyword>
<dbReference type="Proteomes" id="UP000595437">
    <property type="component" value="Chromosome 13"/>
</dbReference>
<protein>
    <submittedName>
        <fullName evidence="1">Uncharacterized protein</fullName>
    </submittedName>
</protein>
<evidence type="ECO:0000313" key="1">
    <source>
        <dbReference type="EMBL" id="QQP38351.1"/>
    </source>
</evidence>
<evidence type="ECO:0000313" key="2">
    <source>
        <dbReference type="Proteomes" id="UP000595437"/>
    </source>
</evidence>
<organism evidence="1 2">
    <name type="scientific">Caligus rogercresseyi</name>
    <name type="common">Sea louse</name>
    <dbReference type="NCBI Taxonomy" id="217165"/>
    <lineage>
        <taxon>Eukaryota</taxon>
        <taxon>Metazoa</taxon>
        <taxon>Ecdysozoa</taxon>
        <taxon>Arthropoda</taxon>
        <taxon>Crustacea</taxon>
        <taxon>Multicrustacea</taxon>
        <taxon>Hexanauplia</taxon>
        <taxon>Copepoda</taxon>
        <taxon>Siphonostomatoida</taxon>
        <taxon>Caligidae</taxon>
        <taxon>Caligus</taxon>
    </lineage>
</organism>
<accession>A0A7T8JY29</accession>
<reference evidence="2" key="1">
    <citation type="submission" date="2021-01" db="EMBL/GenBank/DDBJ databases">
        <title>Caligus Genome Assembly.</title>
        <authorList>
            <person name="Gallardo-Escarate C."/>
        </authorList>
    </citation>
    <scope>NUCLEOTIDE SEQUENCE [LARGE SCALE GENOMIC DNA]</scope>
</reference>
<sequence length="51" mass="6184">MKTKKGWKRRKIPWTVGGRYALDTWKMTSHSSSTRYKRHYASSLRYTQQPH</sequence>
<dbReference type="EMBL" id="CP045902">
    <property type="protein sequence ID" value="QQP38351.1"/>
    <property type="molecule type" value="Genomic_DNA"/>
</dbReference>
<dbReference type="AlphaFoldDB" id="A0A7T8JY29"/>
<proteinExistence type="predicted"/>
<gene>
    <name evidence="1" type="ORF">FKW44_018906</name>
</gene>
<name>A0A7T8JY29_CALRO</name>